<keyword evidence="2" id="KW-0479">Metal-binding</keyword>
<evidence type="ECO:0000256" key="2">
    <source>
        <dbReference type="RuleBase" id="RU362039"/>
    </source>
</evidence>
<proteinExistence type="inferred from homology"/>
<comment type="cofactor">
    <cofactor evidence="2">
        <name>a divalent metal cation</name>
        <dbReference type="ChEBI" id="CHEBI:60240"/>
    </cofactor>
</comment>
<evidence type="ECO:0000256" key="1">
    <source>
        <dbReference type="ARBA" id="ARBA00008950"/>
    </source>
</evidence>
<dbReference type="InterPro" id="IPR000979">
    <property type="entry name" value="Phosphodiesterase_MJ0936/Vps29"/>
</dbReference>
<keyword evidence="3" id="KW-0378">Hydrolase</keyword>
<dbReference type="EC" id="3.1.4.-" evidence="2"/>
<dbReference type="Pfam" id="PF12850">
    <property type="entry name" value="Metallophos_2"/>
    <property type="match status" value="1"/>
</dbReference>
<dbReference type="SUPFAM" id="SSF56300">
    <property type="entry name" value="Metallo-dependent phosphatases"/>
    <property type="match status" value="1"/>
</dbReference>
<dbReference type="PANTHER" id="PTHR11124">
    <property type="entry name" value="VACUOLAR SORTING PROTEIN VPS29"/>
    <property type="match status" value="1"/>
</dbReference>
<sequence>MNSASAKRIDIISDTHGYLSPALLDELKGADLIIHAGDLTSEMDYEHLCTIAPVRAVLGNNDYYRDYGPDVDRLAIFTYEGLKFAVAHYREDLPVGSVDVAINGHTHVTKEAQVGRCLVLNPGSASYPRGSRGPTMARMLVKDGKILSTKFIDLE</sequence>
<organism evidence="3 4">
    <name type="scientific">Collinsella aerofaciens</name>
    <dbReference type="NCBI Taxonomy" id="74426"/>
    <lineage>
        <taxon>Bacteria</taxon>
        <taxon>Bacillati</taxon>
        <taxon>Actinomycetota</taxon>
        <taxon>Coriobacteriia</taxon>
        <taxon>Coriobacteriales</taxon>
        <taxon>Coriobacteriaceae</taxon>
        <taxon>Collinsella</taxon>
    </lineage>
</organism>
<dbReference type="Proteomes" id="UP000330807">
    <property type="component" value="Unassembled WGS sequence"/>
</dbReference>
<dbReference type="PaxDb" id="74426-ERS852399_00970"/>
<dbReference type="STRING" id="74426.ERS852399_00970"/>
<dbReference type="GO" id="GO:0016787">
    <property type="term" value="F:hydrolase activity"/>
    <property type="evidence" value="ECO:0007669"/>
    <property type="project" value="UniProtKB-UniRule"/>
</dbReference>
<evidence type="ECO:0000313" key="4">
    <source>
        <dbReference type="Proteomes" id="UP000330807"/>
    </source>
</evidence>
<name>A0A173YNB2_9ACTN</name>
<dbReference type="Gene3D" id="3.60.21.10">
    <property type="match status" value="1"/>
</dbReference>
<reference evidence="3 4" key="1">
    <citation type="submission" date="2019-10" db="EMBL/GenBank/DDBJ databases">
        <authorList>
            <person name="Wolf R A."/>
        </authorList>
    </citation>
    <scope>NUCLEOTIDE SEQUENCE [LARGE SCALE GENOMIC DNA]</scope>
    <source>
        <strain evidence="3">Collinsella_aerofaciens_AK_138A</strain>
    </source>
</reference>
<protein>
    <recommendedName>
        <fullName evidence="2">Phosphoesterase</fullName>
        <ecNumber evidence="2">3.1.4.-</ecNumber>
    </recommendedName>
</protein>
<gene>
    <name evidence="3" type="ORF">LMKDKBCB_00040</name>
</gene>
<dbReference type="RefSeq" id="WP_055310085.1">
    <property type="nucleotide sequence ID" value="NZ_CABIYU010000006.1"/>
</dbReference>
<dbReference type="EMBL" id="CABWIH010000038">
    <property type="protein sequence ID" value="VWL96413.1"/>
    <property type="molecule type" value="Genomic_DNA"/>
</dbReference>
<dbReference type="InterPro" id="IPR029052">
    <property type="entry name" value="Metallo-depent_PP-like"/>
</dbReference>
<dbReference type="NCBIfam" id="TIGR00040">
    <property type="entry name" value="yfcE"/>
    <property type="match status" value="1"/>
</dbReference>
<dbReference type="GO" id="GO:0046872">
    <property type="term" value="F:metal ion binding"/>
    <property type="evidence" value="ECO:0007669"/>
    <property type="project" value="UniProtKB-KW"/>
</dbReference>
<accession>A0A173YNB2</accession>
<dbReference type="InterPro" id="IPR024654">
    <property type="entry name" value="Calcineurin-like_PHP_lpxH"/>
</dbReference>
<comment type="similarity">
    <text evidence="1 2">Belongs to the metallophosphoesterase superfamily. YfcE family.</text>
</comment>
<dbReference type="AlphaFoldDB" id="A0A173YNB2"/>
<evidence type="ECO:0000313" key="3">
    <source>
        <dbReference type="EMBL" id="VWL96413.1"/>
    </source>
</evidence>